<protein>
    <submittedName>
        <fullName evidence="1">Uncharacterized protein</fullName>
    </submittedName>
</protein>
<dbReference type="EMBL" id="QURB01000008">
    <property type="protein sequence ID" value="RFC53521.1"/>
    <property type="molecule type" value="Genomic_DNA"/>
</dbReference>
<organism evidence="1 2">
    <name type="scientific">Brumimicrobium aurantiacum</name>
    <dbReference type="NCBI Taxonomy" id="1737063"/>
    <lineage>
        <taxon>Bacteria</taxon>
        <taxon>Pseudomonadati</taxon>
        <taxon>Bacteroidota</taxon>
        <taxon>Flavobacteriia</taxon>
        <taxon>Flavobacteriales</taxon>
        <taxon>Crocinitomicaceae</taxon>
        <taxon>Brumimicrobium</taxon>
    </lineage>
</organism>
<name>A0A3E1EVD5_9FLAO</name>
<accession>A0A3E1EVD5</accession>
<reference evidence="1 2" key="1">
    <citation type="submission" date="2018-08" db="EMBL/GenBank/DDBJ databases">
        <title>The draft genome squence of Brumimicrobium sp. N62.</title>
        <authorList>
            <person name="Du Z.-J."/>
            <person name="Luo H.-R."/>
        </authorList>
    </citation>
    <scope>NUCLEOTIDE SEQUENCE [LARGE SCALE GENOMIC DNA]</scope>
    <source>
        <strain evidence="1 2">N62</strain>
    </source>
</reference>
<evidence type="ECO:0000313" key="2">
    <source>
        <dbReference type="Proteomes" id="UP000257127"/>
    </source>
</evidence>
<proteinExistence type="predicted"/>
<dbReference type="AlphaFoldDB" id="A0A3E1EVD5"/>
<dbReference type="RefSeq" id="WP_116881580.1">
    <property type="nucleotide sequence ID" value="NZ_QURB01000008.1"/>
</dbReference>
<gene>
    <name evidence="1" type="ORF">DXU93_12205</name>
</gene>
<keyword evidence="2" id="KW-1185">Reference proteome</keyword>
<sequence>MKRNLIYIASSLFLMGLLSLEKGSSKNAYSYGPNRVSFGVKIGLLPTGELTQYSLFFFKDQQLVGNQPIDLPSLIKIGTGKWPIPRTNIFTNIFEEKGFKLDTLPDGKIVDYNSAFDSLWKIRFEAHPYKHELGEGWSQGEIRPSTKQQVYIYDRYGVRGYDQDYFVDTSFFKLLKDVIDPTWINNYKSLR</sequence>
<dbReference type="OrthoDB" id="1467011at2"/>
<dbReference type="Proteomes" id="UP000257127">
    <property type="component" value="Unassembled WGS sequence"/>
</dbReference>
<evidence type="ECO:0000313" key="1">
    <source>
        <dbReference type="EMBL" id="RFC53521.1"/>
    </source>
</evidence>
<comment type="caution">
    <text evidence="1">The sequence shown here is derived from an EMBL/GenBank/DDBJ whole genome shotgun (WGS) entry which is preliminary data.</text>
</comment>